<evidence type="ECO:0000256" key="2">
    <source>
        <dbReference type="RuleBase" id="RU367006"/>
    </source>
</evidence>
<dbReference type="PANTHER" id="PTHR10540:SF8">
    <property type="entry name" value="COP9 SIGNALOSOME COMPLEX SUBUNIT 6"/>
    <property type="match status" value="1"/>
</dbReference>
<keyword evidence="2" id="KW-0539">Nucleus</keyword>
<organism evidence="4 5">
    <name type="scientific">Tieghemostelium lacteum</name>
    <name type="common">Slime mold</name>
    <name type="synonym">Dictyostelium lacteum</name>
    <dbReference type="NCBI Taxonomy" id="361077"/>
    <lineage>
        <taxon>Eukaryota</taxon>
        <taxon>Amoebozoa</taxon>
        <taxon>Evosea</taxon>
        <taxon>Eumycetozoa</taxon>
        <taxon>Dictyostelia</taxon>
        <taxon>Dictyosteliales</taxon>
        <taxon>Raperosteliaceae</taxon>
        <taxon>Tieghemostelium</taxon>
    </lineage>
</organism>
<dbReference type="Proteomes" id="UP000076078">
    <property type="component" value="Unassembled WGS sequence"/>
</dbReference>
<proteinExistence type="inferred from homology"/>
<dbReference type="InterPro" id="IPR024969">
    <property type="entry name" value="EIF3F/CSN6-like_C"/>
</dbReference>
<evidence type="ECO:0000313" key="4">
    <source>
        <dbReference type="EMBL" id="KYR01770.1"/>
    </source>
</evidence>
<dbReference type="InterPro" id="IPR000555">
    <property type="entry name" value="JAMM/MPN+_dom"/>
</dbReference>
<dbReference type="GO" id="GO:0000338">
    <property type="term" value="P:protein deneddylation"/>
    <property type="evidence" value="ECO:0007669"/>
    <property type="project" value="InterPro"/>
</dbReference>
<dbReference type="STRING" id="361077.A0A152A6C1"/>
<comment type="caution">
    <text evidence="4">The sequence shown here is derived from an EMBL/GenBank/DDBJ whole genome shotgun (WGS) entry which is preliminary data.</text>
</comment>
<dbReference type="OrthoDB" id="1378at2759"/>
<protein>
    <recommendedName>
        <fullName evidence="2">COP9 signalosome complex subunit 6</fullName>
    </recommendedName>
</protein>
<dbReference type="PANTHER" id="PTHR10540">
    <property type="entry name" value="EUKARYOTIC TRANSLATION INITIATION FACTOR 3 SUBUNIT F-RELATED"/>
    <property type="match status" value="1"/>
</dbReference>
<dbReference type="SMART" id="SM00232">
    <property type="entry name" value="JAB_MPN"/>
    <property type="match status" value="1"/>
</dbReference>
<dbReference type="InParanoid" id="A0A152A6C1"/>
<comment type="similarity">
    <text evidence="1 2">Belongs to the peptidase M67A family. CSN6 subfamily.</text>
</comment>
<comment type="subcellular location">
    <subcellularLocation>
        <location evidence="2">Cytoplasm</location>
    </subcellularLocation>
    <subcellularLocation>
        <location evidence="2">Nucleus</location>
    </subcellularLocation>
</comment>
<dbReference type="GO" id="GO:0008237">
    <property type="term" value="F:metallopeptidase activity"/>
    <property type="evidence" value="ECO:0007669"/>
    <property type="project" value="InterPro"/>
</dbReference>
<comment type="function">
    <text evidence="2">Component of the COP9 signalosome complex (CSN), a complex involved in various cellular and developmental processes.</text>
</comment>
<dbReference type="CDD" id="cd08063">
    <property type="entry name" value="MPN_CSN6"/>
    <property type="match status" value="1"/>
</dbReference>
<gene>
    <name evidence="4" type="ORF">DLAC_01782</name>
</gene>
<dbReference type="Pfam" id="PF13012">
    <property type="entry name" value="MitMem_reg"/>
    <property type="match status" value="1"/>
</dbReference>
<dbReference type="GO" id="GO:0008180">
    <property type="term" value="C:COP9 signalosome"/>
    <property type="evidence" value="ECO:0007669"/>
    <property type="project" value="UniProtKB-UniRule"/>
</dbReference>
<keyword evidence="2" id="KW-0736">Signalosome</keyword>
<keyword evidence="2" id="KW-0963">Cytoplasm</keyword>
<name>A0A152A6C1_TIELA</name>
<evidence type="ECO:0000256" key="1">
    <source>
        <dbReference type="ARBA" id="ARBA00010893"/>
    </source>
</evidence>
<reference evidence="4 5" key="1">
    <citation type="submission" date="2015-12" db="EMBL/GenBank/DDBJ databases">
        <title>Dictyostelia acquired genes for synthesis and detection of signals that induce cell-type specialization by lateral gene transfer from prokaryotes.</title>
        <authorList>
            <person name="Gloeckner G."/>
            <person name="Schaap P."/>
        </authorList>
    </citation>
    <scope>NUCLEOTIDE SEQUENCE [LARGE SCALE GENOMIC DNA]</scope>
    <source>
        <strain evidence="4 5">TK</strain>
    </source>
</reference>
<keyword evidence="5" id="KW-1185">Reference proteome</keyword>
<dbReference type="FunCoup" id="A0A152A6C1">
    <property type="interactions" value="631"/>
</dbReference>
<evidence type="ECO:0000313" key="5">
    <source>
        <dbReference type="Proteomes" id="UP000076078"/>
    </source>
</evidence>
<accession>A0A152A6C1</accession>
<feature type="domain" description="MPN" evidence="3">
    <location>
        <begin position="31"/>
        <end position="169"/>
    </location>
</feature>
<dbReference type="InterPro" id="IPR033859">
    <property type="entry name" value="MPN_CSN6"/>
</dbReference>
<sequence>MSQSTPTTATATPTTDSLVLEKSSNNSGLSIDLHPLCIINISDHYTRVKVESGSSNTRVIGVIQGIQNGRNVEIFNSFELVYTMVDGAMVLDFGYLKQKQEQFKKVFPTYDLLGWYSTGNKVTKDDLLIHKQILELNESPLYLMLDTVAVALQTTKDLPIVIYESELHIINDVPTTLFVKSPYKIQTGEAERIGVNHIAKVTPGGSEGSGLSTHLYSMHNAISMLNIRVNLLSQYLKAVKEKKVPYEHGILRQVASLCNQLPTISTQEFNNQFLQEYNDVLLVTYLASITRDSTLINDAIDKYLITHEKQTKRRFFM</sequence>
<dbReference type="InterPro" id="IPR037518">
    <property type="entry name" value="MPN"/>
</dbReference>
<dbReference type="OMA" id="LVGWWST"/>
<dbReference type="EMBL" id="LODT01000006">
    <property type="protein sequence ID" value="KYR01770.1"/>
    <property type="molecule type" value="Genomic_DNA"/>
</dbReference>
<evidence type="ECO:0000259" key="3">
    <source>
        <dbReference type="PROSITE" id="PS50249"/>
    </source>
</evidence>
<dbReference type="AlphaFoldDB" id="A0A152A6C1"/>
<dbReference type="Pfam" id="PF01398">
    <property type="entry name" value="JAB"/>
    <property type="match status" value="1"/>
</dbReference>
<dbReference type="Gene3D" id="3.40.140.10">
    <property type="entry name" value="Cytidine Deaminase, domain 2"/>
    <property type="match status" value="1"/>
</dbReference>
<dbReference type="PROSITE" id="PS50249">
    <property type="entry name" value="MPN"/>
    <property type="match status" value="1"/>
</dbReference>
<dbReference type="GO" id="GO:0005737">
    <property type="term" value="C:cytoplasm"/>
    <property type="evidence" value="ECO:0007669"/>
    <property type="project" value="UniProtKB-SubCell"/>
</dbReference>